<dbReference type="Proteomes" id="UP000790833">
    <property type="component" value="Unassembled WGS sequence"/>
</dbReference>
<protein>
    <submittedName>
        <fullName evidence="1">Uncharacterized protein</fullName>
    </submittedName>
</protein>
<keyword evidence="2" id="KW-1185">Reference proteome</keyword>
<name>A0A9P7V797_9ASCO</name>
<dbReference type="GeneID" id="66114994"/>
<accession>A0A9P7V797</accession>
<organism evidence="1 2">
    <name type="scientific">Scheffersomyces spartinae</name>
    <dbReference type="NCBI Taxonomy" id="45513"/>
    <lineage>
        <taxon>Eukaryota</taxon>
        <taxon>Fungi</taxon>
        <taxon>Dikarya</taxon>
        <taxon>Ascomycota</taxon>
        <taxon>Saccharomycotina</taxon>
        <taxon>Pichiomycetes</taxon>
        <taxon>Debaryomycetaceae</taxon>
        <taxon>Scheffersomyces</taxon>
    </lineage>
</organism>
<evidence type="ECO:0000313" key="1">
    <source>
        <dbReference type="EMBL" id="KAG7192525.1"/>
    </source>
</evidence>
<evidence type="ECO:0000313" key="2">
    <source>
        <dbReference type="Proteomes" id="UP000790833"/>
    </source>
</evidence>
<reference evidence="1" key="1">
    <citation type="submission" date="2021-03" db="EMBL/GenBank/DDBJ databases">
        <authorList>
            <person name="Palmer J.M."/>
        </authorList>
    </citation>
    <scope>NUCLEOTIDE SEQUENCE</scope>
    <source>
        <strain evidence="1">ARV_011</strain>
    </source>
</reference>
<dbReference type="EMBL" id="JAHMUF010000017">
    <property type="protein sequence ID" value="KAG7192525.1"/>
    <property type="molecule type" value="Genomic_DNA"/>
</dbReference>
<dbReference type="OrthoDB" id="198787at2759"/>
<dbReference type="Pfam" id="PF10806">
    <property type="entry name" value="SAM35"/>
    <property type="match status" value="1"/>
</dbReference>
<sequence length="310" mass="35725">MVAVPEPVKKVFEAFPLVEQMPVSSATPGKSAQLEQRKYYFTQTSETKDLNNDEKFTLGIHNVIEFEGRYIPTDPVSLSQALILCFRNGLKLPTNTSTSPTNGAHSDHAMLTLSYVASPDNELPILIEDTGSRIIRTGTMVNQILSNKYFDKDIKGLYLNQFLDERLYDMWVLCMLTEHENLQVQSYWNQTFSDMIGSDMELSKLFQDMTHWSGFRIRHAHLFNQLKTSTGDFWSRSNRKLLKNYYLTEVERIQKKLPILVQSVVEHPILKLKLASYIVIFDTLLSETRIGQVFHESDDLVDARKIILSY</sequence>
<dbReference type="RefSeq" id="XP_043048075.1">
    <property type="nucleotide sequence ID" value="XM_043192411.1"/>
</dbReference>
<gene>
    <name evidence="1" type="ORF">KQ657_001620</name>
</gene>
<dbReference type="AlphaFoldDB" id="A0A9P7V797"/>
<comment type="caution">
    <text evidence="1">The sequence shown here is derived from an EMBL/GenBank/DDBJ whole genome shotgun (WGS) entry which is preliminary data.</text>
</comment>
<dbReference type="InterPro" id="IPR021211">
    <property type="entry name" value="SAM35"/>
</dbReference>
<proteinExistence type="predicted"/>